<dbReference type="Proteomes" id="UP000028058">
    <property type="component" value="Unassembled WGS sequence"/>
</dbReference>
<accession>A0A3R7FFN3</accession>
<comment type="caution">
    <text evidence="2">The sequence shown here is derived from an EMBL/GenBank/DDBJ whole genome shotgun (WGS) entry which is preliminary data.</text>
</comment>
<organism evidence="2 3">
    <name type="scientific">Streptomyces xinghaiensis</name>
    <dbReference type="NCBI Taxonomy" id="1038928"/>
    <lineage>
        <taxon>Bacteria</taxon>
        <taxon>Bacillati</taxon>
        <taxon>Actinomycetota</taxon>
        <taxon>Actinomycetes</taxon>
        <taxon>Kitasatosporales</taxon>
        <taxon>Streptomycetaceae</taxon>
        <taxon>Streptomyces</taxon>
    </lineage>
</organism>
<name>A0A3R7FFN3_9ACTN</name>
<evidence type="ECO:0000313" key="3">
    <source>
        <dbReference type="Proteomes" id="UP000028058"/>
    </source>
</evidence>
<gene>
    <name evidence="2" type="ORF">SFRA_009815</name>
</gene>
<keyword evidence="3" id="KW-1185">Reference proteome</keyword>
<sequence>MHSYEPPARLPYPHPIPGMRPARETSPAGGQQSPTPIYDSLYAEYRRQFRALPGDRLGEEDLGFKPFGIGLREPRNTWERVLPPEPLRRHRRGVPRALPPAVPDHRAR</sequence>
<dbReference type="AlphaFoldDB" id="A0A3R7FFN3"/>
<evidence type="ECO:0000256" key="1">
    <source>
        <dbReference type="SAM" id="MobiDB-lite"/>
    </source>
</evidence>
<dbReference type="EMBL" id="JNAD02000004">
    <property type="protein sequence ID" value="RKM96376.1"/>
    <property type="molecule type" value="Genomic_DNA"/>
</dbReference>
<feature type="region of interest" description="Disordered" evidence="1">
    <location>
        <begin position="83"/>
        <end position="108"/>
    </location>
</feature>
<proteinExistence type="predicted"/>
<feature type="compositionally biased region" description="Pro residues" evidence="1">
    <location>
        <begin position="8"/>
        <end position="18"/>
    </location>
</feature>
<reference evidence="2 3" key="1">
    <citation type="journal article" date="2014" name="Genome Announc.">
        <title>Draft Genome Sequence of Streptomyces fradiae ATCC 19609, a Strain Highly Sensitive to Antibiotics.</title>
        <authorList>
            <person name="Bekker O.B."/>
            <person name="Klimina K.M."/>
            <person name="Vatlin A.A."/>
            <person name="Zakharevich N.V."/>
            <person name="Kasianov A.S."/>
            <person name="Danilenko V.N."/>
        </authorList>
    </citation>
    <scope>NUCLEOTIDE SEQUENCE [LARGE SCALE GENOMIC DNA]</scope>
    <source>
        <strain evidence="2 3">ATCC 19609</strain>
    </source>
</reference>
<evidence type="ECO:0000313" key="2">
    <source>
        <dbReference type="EMBL" id="RKM96376.1"/>
    </source>
</evidence>
<feature type="region of interest" description="Disordered" evidence="1">
    <location>
        <begin position="1"/>
        <end position="36"/>
    </location>
</feature>
<protein>
    <submittedName>
        <fullName evidence="2">Uncharacterized protein</fullName>
    </submittedName>
</protein>